<name>A0AAJ0DG45_9PEZI</name>
<keyword evidence="5" id="KW-0964">Secreted</keyword>
<evidence type="ECO:0000256" key="7">
    <source>
        <dbReference type="ARBA" id="ARBA00022729"/>
    </source>
</evidence>
<reference evidence="11" key="1">
    <citation type="submission" date="2023-04" db="EMBL/GenBank/DDBJ databases">
        <title>Black Yeasts Isolated from many extreme environments.</title>
        <authorList>
            <person name="Coleine C."/>
            <person name="Stajich J.E."/>
            <person name="Selbmann L."/>
        </authorList>
    </citation>
    <scope>NUCLEOTIDE SEQUENCE</scope>
    <source>
        <strain evidence="11">CCFEE 5312</strain>
    </source>
</reference>
<comment type="cofactor">
    <cofactor evidence="1">
        <name>Zn(2+)</name>
        <dbReference type="ChEBI" id="CHEBI:29105"/>
    </cofactor>
</comment>
<evidence type="ECO:0000256" key="4">
    <source>
        <dbReference type="ARBA" id="ARBA00012784"/>
    </source>
</evidence>
<feature type="domain" description="Adenosine deaminase" evidence="10">
    <location>
        <begin position="235"/>
        <end position="532"/>
    </location>
</feature>
<dbReference type="EMBL" id="JAWDJX010000038">
    <property type="protein sequence ID" value="KAK3049661.1"/>
    <property type="molecule type" value="Genomic_DNA"/>
</dbReference>
<comment type="caution">
    <text evidence="11">The sequence shown here is derived from an EMBL/GenBank/DDBJ whole genome shotgun (WGS) entry which is preliminary data.</text>
</comment>
<proteinExistence type="inferred from homology"/>
<dbReference type="SUPFAM" id="SSF51556">
    <property type="entry name" value="Metallo-dependent hydrolases"/>
    <property type="match status" value="1"/>
</dbReference>
<dbReference type="GO" id="GO:0046103">
    <property type="term" value="P:inosine biosynthetic process"/>
    <property type="evidence" value="ECO:0007669"/>
    <property type="project" value="TreeGrafter"/>
</dbReference>
<protein>
    <recommendedName>
        <fullName evidence="4">adenosine deaminase</fullName>
        <ecNumber evidence="4">3.5.4.4</ecNumber>
    </recommendedName>
</protein>
<dbReference type="InterPro" id="IPR001365">
    <property type="entry name" value="A_deaminase_dom"/>
</dbReference>
<evidence type="ECO:0000256" key="8">
    <source>
        <dbReference type="ARBA" id="ARBA00022801"/>
    </source>
</evidence>
<dbReference type="EC" id="3.5.4.4" evidence="4"/>
<dbReference type="Gene3D" id="3.20.20.140">
    <property type="entry name" value="Metal-dependent hydrolases"/>
    <property type="match status" value="1"/>
</dbReference>
<keyword evidence="12" id="KW-1185">Reference proteome</keyword>
<dbReference type="InterPro" id="IPR006330">
    <property type="entry name" value="Ado/ade_deaminase"/>
</dbReference>
<dbReference type="GO" id="GO:0006154">
    <property type="term" value="P:adenosine catabolic process"/>
    <property type="evidence" value="ECO:0007669"/>
    <property type="project" value="TreeGrafter"/>
</dbReference>
<evidence type="ECO:0000256" key="6">
    <source>
        <dbReference type="ARBA" id="ARBA00022723"/>
    </source>
</evidence>
<dbReference type="Proteomes" id="UP001271007">
    <property type="component" value="Unassembled WGS sequence"/>
</dbReference>
<sequence length="579" mass="65875">MADTDQNTDAVTWLQEEGVPTLAEPFIQKYLDGRDALIAREKEQRSDHAFRSTLSPMAAEASAIVSAIRFEEQQTLWNHEYEDNLGREDDIAVYPGMMFSLAKERMERSKLWRIVKRMPKGALLHCHMSAMGDLDSIFRQALATEGVCISADRAATTEDAKATALFRFRYVPETTNDNASLWSDSYTPDTWIPVLTAAESYPEGGKDAFVSMLISRVTIDPEYSLRHHLGGNEIWRRFSSSFFIMDSLLRYEPIFRAFIRDMLTQLHEDGVRWVDIRSDFRSPFTRTGKTEPEEGHEATMAVLTEEIEAFKNSPEGRGFWGARVIWTALRFTPTRTIVEDMKECIRMKQLYPDIICGYDFVGQEENGRPLTDLVPEIFWFKKRCMEEGVDIPFFFHAGETLGSGDEVDENVFDAVLLGTRRIGHGFSLYKHPLLIEMIKDKRILIESCPISNEVLRLTSSIMSHPLPALLARGVCCSLSNDDPSLLGQGSSGMSHDFWQALQGWENLGLEGLASLAENSVRWASHNDCTAKEWQQEIKDGAYGKGVRAQRMREWAKEFEEFCAWVVQDYGAEVDINTLD</sequence>
<dbReference type="GO" id="GO:0005576">
    <property type="term" value="C:extracellular region"/>
    <property type="evidence" value="ECO:0007669"/>
    <property type="project" value="UniProtKB-SubCell"/>
</dbReference>
<comment type="subcellular location">
    <subcellularLocation>
        <location evidence="2">Secreted</location>
    </subcellularLocation>
</comment>
<gene>
    <name evidence="11" type="ORF">LTR09_009083</name>
</gene>
<dbReference type="GO" id="GO:0004000">
    <property type="term" value="F:adenosine deaminase activity"/>
    <property type="evidence" value="ECO:0007669"/>
    <property type="project" value="TreeGrafter"/>
</dbReference>
<evidence type="ECO:0000256" key="1">
    <source>
        <dbReference type="ARBA" id="ARBA00001947"/>
    </source>
</evidence>
<dbReference type="FunFam" id="3.20.20.140:FF:000017">
    <property type="entry name" value="Adenosine deaminase 2"/>
    <property type="match status" value="1"/>
</dbReference>
<evidence type="ECO:0000256" key="9">
    <source>
        <dbReference type="ARBA" id="ARBA00047764"/>
    </source>
</evidence>
<evidence type="ECO:0000256" key="3">
    <source>
        <dbReference type="ARBA" id="ARBA00006083"/>
    </source>
</evidence>
<evidence type="ECO:0000313" key="11">
    <source>
        <dbReference type="EMBL" id="KAK3049661.1"/>
    </source>
</evidence>
<dbReference type="PANTHER" id="PTHR11409">
    <property type="entry name" value="ADENOSINE DEAMINASE"/>
    <property type="match status" value="1"/>
</dbReference>
<evidence type="ECO:0000313" key="12">
    <source>
        <dbReference type="Proteomes" id="UP001271007"/>
    </source>
</evidence>
<evidence type="ECO:0000259" key="10">
    <source>
        <dbReference type="Pfam" id="PF00962"/>
    </source>
</evidence>
<dbReference type="InterPro" id="IPR032466">
    <property type="entry name" value="Metal_Hydrolase"/>
</dbReference>
<keyword evidence="8" id="KW-0378">Hydrolase</keyword>
<accession>A0AAJ0DG45</accession>
<keyword evidence="6" id="KW-0479">Metal-binding</keyword>
<dbReference type="AlphaFoldDB" id="A0AAJ0DG45"/>
<organism evidence="11 12">
    <name type="scientific">Extremus antarcticus</name>
    <dbReference type="NCBI Taxonomy" id="702011"/>
    <lineage>
        <taxon>Eukaryota</taxon>
        <taxon>Fungi</taxon>
        <taxon>Dikarya</taxon>
        <taxon>Ascomycota</taxon>
        <taxon>Pezizomycotina</taxon>
        <taxon>Dothideomycetes</taxon>
        <taxon>Dothideomycetidae</taxon>
        <taxon>Mycosphaerellales</taxon>
        <taxon>Extremaceae</taxon>
        <taxon>Extremus</taxon>
    </lineage>
</organism>
<evidence type="ECO:0000256" key="5">
    <source>
        <dbReference type="ARBA" id="ARBA00022525"/>
    </source>
</evidence>
<dbReference type="PANTHER" id="PTHR11409:SF39">
    <property type="entry name" value="ADENOSINE DEAMINASE 2"/>
    <property type="match status" value="1"/>
</dbReference>
<evidence type="ECO:0000256" key="2">
    <source>
        <dbReference type="ARBA" id="ARBA00004613"/>
    </source>
</evidence>
<dbReference type="Pfam" id="PF00962">
    <property type="entry name" value="A_deaminase"/>
    <property type="match status" value="1"/>
</dbReference>
<keyword evidence="7" id="KW-0732">Signal</keyword>
<comment type="similarity">
    <text evidence="3">Belongs to the metallo-dependent hydrolases superfamily. Adenosine and AMP deaminases family. ADGF subfamily.</text>
</comment>
<dbReference type="GO" id="GO:0046872">
    <property type="term" value="F:metal ion binding"/>
    <property type="evidence" value="ECO:0007669"/>
    <property type="project" value="UniProtKB-KW"/>
</dbReference>
<comment type="catalytic activity">
    <reaction evidence="9">
        <text>adenosine + H2O + H(+) = inosine + NH4(+)</text>
        <dbReference type="Rhea" id="RHEA:24408"/>
        <dbReference type="ChEBI" id="CHEBI:15377"/>
        <dbReference type="ChEBI" id="CHEBI:15378"/>
        <dbReference type="ChEBI" id="CHEBI:16335"/>
        <dbReference type="ChEBI" id="CHEBI:17596"/>
        <dbReference type="ChEBI" id="CHEBI:28938"/>
        <dbReference type="EC" id="3.5.4.4"/>
    </reaction>
</comment>